<dbReference type="Proteomes" id="UP000769528">
    <property type="component" value="Unassembled WGS sequence"/>
</dbReference>
<feature type="domain" description="PDZ GRASP-type" evidence="6">
    <location>
        <begin position="44"/>
        <end position="161"/>
    </location>
</feature>
<dbReference type="InterPro" id="IPR007583">
    <property type="entry name" value="GRASP55_65"/>
</dbReference>
<dbReference type="PANTHER" id="PTHR12893:SF0">
    <property type="entry name" value="GRASP65"/>
    <property type="match status" value="1"/>
</dbReference>
<feature type="compositionally biased region" description="Basic and acidic residues" evidence="5">
    <location>
        <begin position="353"/>
        <end position="365"/>
    </location>
</feature>
<protein>
    <recommendedName>
        <fullName evidence="6">PDZ GRASP-type domain-containing protein</fullName>
    </recommendedName>
</protein>
<dbReference type="Gene3D" id="2.30.42.10">
    <property type="match status" value="2"/>
</dbReference>
<dbReference type="FunFam" id="2.30.42.10:FF:000183">
    <property type="entry name" value="Golgi reassembly-stacking protein 2"/>
    <property type="match status" value="1"/>
</dbReference>
<keyword evidence="4" id="KW-0472">Membrane</keyword>
<dbReference type="PROSITE" id="PS51865">
    <property type="entry name" value="PDZ_GRASP"/>
    <property type="match status" value="2"/>
</dbReference>
<dbReference type="EMBL" id="JAEUBF010001046">
    <property type="protein sequence ID" value="KAH3673140.1"/>
    <property type="molecule type" value="Genomic_DNA"/>
</dbReference>
<dbReference type="GO" id="GO:0000139">
    <property type="term" value="C:Golgi membrane"/>
    <property type="evidence" value="ECO:0007669"/>
    <property type="project" value="UniProtKB-SubCell"/>
</dbReference>
<accession>A0A9P8PKA5</accession>
<evidence type="ECO:0000256" key="2">
    <source>
        <dbReference type="ARBA" id="ARBA00022737"/>
    </source>
</evidence>
<dbReference type="InterPro" id="IPR036034">
    <property type="entry name" value="PDZ_sf"/>
</dbReference>
<comment type="subcellular location">
    <subcellularLocation>
        <location evidence="1">Golgi apparatus membrane</location>
    </subcellularLocation>
</comment>
<dbReference type="GO" id="GO:0007030">
    <property type="term" value="P:Golgi organization"/>
    <property type="evidence" value="ECO:0007669"/>
    <property type="project" value="TreeGrafter"/>
</dbReference>
<dbReference type="SUPFAM" id="SSF50156">
    <property type="entry name" value="PDZ domain-like"/>
    <property type="match status" value="1"/>
</dbReference>
<name>A0A9P8PKA5_9ASCO</name>
<dbReference type="PANTHER" id="PTHR12893">
    <property type="entry name" value="GOLGI REASSEMBLY STACKING PROTEIN GRASP"/>
    <property type="match status" value="1"/>
</dbReference>
<keyword evidence="2" id="KW-0677">Repeat</keyword>
<evidence type="ECO:0000256" key="1">
    <source>
        <dbReference type="ARBA" id="ARBA00004394"/>
    </source>
</evidence>
<dbReference type="OrthoDB" id="3318at2759"/>
<proteinExistence type="predicted"/>
<evidence type="ECO:0000259" key="6">
    <source>
        <dbReference type="PROSITE" id="PS51865"/>
    </source>
</evidence>
<feature type="domain" description="PDZ GRASP-type" evidence="6">
    <location>
        <begin position="166"/>
        <end position="257"/>
    </location>
</feature>
<evidence type="ECO:0000256" key="4">
    <source>
        <dbReference type="ARBA" id="ARBA00023136"/>
    </source>
</evidence>
<keyword evidence="8" id="KW-1185">Reference proteome</keyword>
<feature type="region of interest" description="Disordered" evidence="5">
    <location>
        <begin position="319"/>
        <end position="378"/>
    </location>
</feature>
<evidence type="ECO:0000313" key="8">
    <source>
        <dbReference type="Proteomes" id="UP000769528"/>
    </source>
</evidence>
<dbReference type="AlphaFoldDB" id="A0A9P8PKA5"/>
<evidence type="ECO:0000256" key="5">
    <source>
        <dbReference type="SAM" id="MobiDB-lite"/>
    </source>
</evidence>
<reference evidence="7" key="2">
    <citation type="submission" date="2021-01" db="EMBL/GenBank/DDBJ databases">
        <authorList>
            <person name="Schikora-Tamarit M.A."/>
        </authorList>
    </citation>
    <scope>NUCLEOTIDE SEQUENCE</scope>
    <source>
        <strain evidence="7">CBS6341</strain>
    </source>
</reference>
<keyword evidence="3" id="KW-0333">Golgi apparatus</keyword>
<reference evidence="7" key="1">
    <citation type="journal article" date="2021" name="Open Biol.">
        <title>Shared evolutionary footprints suggest mitochondrial oxidative damage underlies multiple complex I losses in fungi.</title>
        <authorList>
            <person name="Schikora-Tamarit M.A."/>
            <person name="Marcet-Houben M."/>
            <person name="Nosek J."/>
            <person name="Gabaldon T."/>
        </authorList>
    </citation>
    <scope>NUCLEOTIDE SEQUENCE</scope>
    <source>
        <strain evidence="7">CBS6341</strain>
    </source>
</reference>
<organism evidence="7 8">
    <name type="scientific">Wickerhamomyces mucosus</name>
    <dbReference type="NCBI Taxonomy" id="1378264"/>
    <lineage>
        <taxon>Eukaryota</taxon>
        <taxon>Fungi</taxon>
        <taxon>Dikarya</taxon>
        <taxon>Ascomycota</taxon>
        <taxon>Saccharomycotina</taxon>
        <taxon>Saccharomycetes</taxon>
        <taxon>Phaffomycetales</taxon>
        <taxon>Wickerhamomycetaceae</taxon>
        <taxon>Wickerhamomyces</taxon>
    </lineage>
</organism>
<dbReference type="Pfam" id="PF04495">
    <property type="entry name" value="GRASP55_65"/>
    <property type="match status" value="1"/>
</dbReference>
<comment type="caution">
    <text evidence="7">The sequence shown here is derived from an EMBL/GenBank/DDBJ whole genome shotgun (WGS) entry which is preliminary data.</text>
</comment>
<sequence length="378" mass="41705">MFSFAKNFVKTLEHSADTIFTGGATDESIFENDSYFSQAKGQKNGFRVLSVKQNSVAESNGLNSWFDYIIGINGHEIPTNYTENYQLIPNYEYFLKEIENCKNRSIILEVWSAKGGQLRTVEIPINEATDNLDDIPLTPNPNLIVNQTFSKLGMSLQWTPIISASFVYHILEINANSPAEKSGLIEHSDYIIGAQDGLLATGGEDLLGRVITSKKNQQLILYVYNHDYDIVRPITIIPTDNWGGVGLLGCGVGAGLLHRLPAVSQSNVEPGSVLFDTKSYNTPNDLSQESFHQTQSTFTSSSNAQVLAAPSITPAFSAQQPGSTLIAPTPIHPSRKKRTNTKKAELLDFLTEESERSRRLDHQGRTIETSTNLPPPPK</sequence>
<gene>
    <name evidence="7" type="ORF">WICMUC_003863</name>
</gene>
<dbReference type="InterPro" id="IPR024958">
    <property type="entry name" value="GRASP_PDZ"/>
</dbReference>
<evidence type="ECO:0000313" key="7">
    <source>
        <dbReference type="EMBL" id="KAH3673140.1"/>
    </source>
</evidence>
<evidence type="ECO:0000256" key="3">
    <source>
        <dbReference type="ARBA" id="ARBA00023034"/>
    </source>
</evidence>